<evidence type="ECO:0000313" key="2">
    <source>
        <dbReference type="Proteomes" id="UP001235939"/>
    </source>
</evidence>
<dbReference type="Proteomes" id="UP001235939">
    <property type="component" value="Chromosome 07"/>
</dbReference>
<keyword evidence="2" id="KW-1185">Reference proteome</keyword>
<proteinExistence type="predicted"/>
<organism evidence="1 2">
    <name type="scientific">Cordylochernes scorpioides</name>
    <dbReference type="NCBI Taxonomy" id="51811"/>
    <lineage>
        <taxon>Eukaryota</taxon>
        <taxon>Metazoa</taxon>
        <taxon>Ecdysozoa</taxon>
        <taxon>Arthropoda</taxon>
        <taxon>Chelicerata</taxon>
        <taxon>Arachnida</taxon>
        <taxon>Pseudoscorpiones</taxon>
        <taxon>Cheliferoidea</taxon>
        <taxon>Chernetidae</taxon>
        <taxon>Cordylochernes</taxon>
    </lineage>
</organism>
<name>A0ABY6KSL4_9ARAC</name>
<accession>A0ABY6KSL4</accession>
<evidence type="ECO:0000313" key="1">
    <source>
        <dbReference type="EMBL" id="UYV70095.1"/>
    </source>
</evidence>
<reference evidence="1 2" key="1">
    <citation type="submission" date="2022-01" db="EMBL/GenBank/DDBJ databases">
        <title>A chromosomal length assembly of Cordylochernes scorpioides.</title>
        <authorList>
            <person name="Zeh D."/>
            <person name="Zeh J."/>
        </authorList>
    </citation>
    <scope>NUCLEOTIDE SEQUENCE [LARGE SCALE GENOMIC DNA]</scope>
    <source>
        <strain evidence="1">IN4F17</strain>
        <tissue evidence="1">Whole Body</tissue>
    </source>
</reference>
<dbReference type="EMBL" id="CP092869">
    <property type="protein sequence ID" value="UYV70095.1"/>
    <property type="molecule type" value="Genomic_DNA"/>
</dbReference>
<protein>
    <submittedName>
        <fullName evidence="1">Uncharacterized protein</fullName>
    </submittedName>
</protein>
<gene>
    <name evidence="1" type="ORF">LAZ67_7001777</name>
</gene>
<sequence length="120" mass="13816">MSALLTKPLKSIIIIYFFLFFVKNSRLPATMYSMGSLLTIYTTFLRLQASIAKDCPERRNLNLNVVVRHSKMTHVKDGQKLPGTLENVHNFVLDNRRVKMCEIDETVGISEERVQNTLNE</sequence>